<keyword evidence="5" id="KW-1185">Reference proteome</keyword>
<feature type="domain" description="FMN-binding" evidence="3">
    <location>
        <begin position="79"/>
        <end position="156"/>
    </location>
</feature>
<comment type="caution">
    <text evidence="4">The sequence shown here is derived from an EMBL/GenBank/DDBJ whole genome shotgun (WGS) entry which is preliminary data.</text>
</comment>
<dbReference type="SMART" id="SM00900">
    <property type="entry name" value="FMN_bind"/>
    <property type="match status" value="1"/>
</dbReference>
<evidence type="ECO:0000256" key="2">
    <source>
        <dbReference type="SAM" id="SignalP"/>
    </source>
</evidence>
<proteinExistence type="predicted"/>
<name>A0A542ZGP6_9MICO</name>
<dbReference type="Gene3D" id="3.90.1010.20">
    <property type="match status" value="1"/>
</dbReference>
<evidence type="ECO:0000259" key="3">
    <source>
        <dbReference type="SMART" id="SM00900"/>
    </source>
</evidence>
<dbReference type="Proteomes" id="UP000319514">
    <property type="component" value="Unassembled WGS sequence"/>
</dbReference>
<evidence type="ECO:0000256" key="1">
    <source>
        <dbReference type="SAM" id="MobiDB-lite"/>
    </source>
</evidence>
<feature type="signal peptide" evidence="2">
    <location>
        <begin position="1"/>
        <end position="25"/>
    </location>
</feature>
<dbReference type="RefSeq" id="WP_246092037.1">
    <property type="nucleotide sequence ID" value="NZ_BAAAKX010000013.1"/>
</dbReference>
<accession>A0A542ZGP6</accession>
<keyword evidence="2" id="KW-0732">Signal</keyword>
<dbReference type="AlphaFoldDB" id="A0A542ZGP6"/>
<evidence type="ECO:0000313" key="5">
    <source>
        <dbReference type="Proteomes" id="UP000319514"/>
    </source>
</evidence>
<protein>
    <submittedName>
        <fullName evidence="4">Uncharacterized protein with FMN-binding domain</fullName>
    </submittedName>
</protein>
<evidence type="ECO:0000313" key="4">
    <source>
        <dbReference type="EMBL" id="TQL59506.1"/>
    </source>
</evidence>
<gene>
    <name evidence="4" type="ORF">FB474_0861</name>
</gene>
<dbReference type="GO" id="GO:0010181">
    <property type="term" value="F:FMN binding"/>
    <property type="evidence" value="ECO:0007669"/>
    <property type="project" value="InterPro"/>
</dbReference>
<feature type="chain" id="PRO_5022207302" evidence="2">
    <location>
        <begin position="26"/>
        <end position="158"/>
    </location>
</feature>
<feature type="region of interest" description="Disordered" evidence="1">
    <location>
        <begin position="43"/>
        <end position="62"/>
    </location>
</feature>
<organism evidence="4 5">
    <name type="scientific">Oryzihumus leptocrescens</name>
    <dbReference type="NCBI Taxonomy" id="297536"/>
    <lineage>
        <taxon>Bacteria</taxon>
        <taxon>Bacillati</taxon>
        <taxon>Actinomycetota</taxon>
        <taxon>Actinomycetes</taxon>
        <taxon>Micrococcales</taxon>
        <taxon>Intrasporangiaceae</taxon>
        <taxon>Oryzihumus</taxon>
    </lineage>
</organism>
<dbReference type="InterPro" id="IPR007329">
    <property type="entry name" value="FMN-bd"/>
</dbReference>
<dbReference type="GO" id="GO:0016020">
    <property type="term" value="C:membrane"/>
    <property type="evidence" value="ECO:0007669"/>
    <property type="project" value="InterPro"/>
</dbReference>
<dbReference type="Pfam" id="PF04205">
    <property type="entry name" value="FMN_bind"/>
    <property type="match status" value="1"/>
</dbReference>
<dbReference type="EMBL" id="VFOQ01000001">
    <property type="protein sequence ID" value="TQL59506.1"/>
    <property type="molecule type" value="Genomic_DNA"/>
</dbReference>
<reference evidence="4 5" key="1">
    <citation type="submission" date="2019-06" db="EMBL/GenBank/DDBJ databases">
        <title>Sequencing the genomes of 1000 actinobacteria strains.</title>
        <authorList>
            <person name="Klenk H.-P."/>
        </authorList>
    </citation>
    <scope>NUCLEOTIDE SEQUENCE [LARGE SCALE GENOMIC DNA]</scope>
    <source>
        <strain evidence="4 5">DSM 18082</strain>
    </source>
</reference>
<sequence>MRLLTGAAVAVAGAAALITSWEAGAQQGNTPVAGVHVAAAAPPPAPAGKATPPAPGKTHAAGTAVPTLRSVTGALVSTPYGTVQVKAVLVGSHLKDVVALKLTDSSSTSVGISGRAEPVLRREAVTAQSARIDSVSGATFTSEGYKQSLQAALDAAHA</sequence>